<dbReference type="InterPro" id="IPR014086">
    <property type="entry name" value="AtzD/Barbiturase"/>
</dbReference>
<feature type="binding site" evidence="4">
    <location>
        <position position="353"/>
    </location>
    <ligand>
        <name>Mg(2+)</name>
        <dbReference type="ChEBI" id="CHEBI:18420"/>
        <note>structural</note>
    </ligand>
</feature>
<comment type="caution">
    <text evidence="4">Lacks conserved residue(s) required for the propagation of feature annotation.</text>
</comment>
<evidence type="ECO:0000256" key="2">
    <source>
        <dbReference type="ARBA" id="ARBA00011881"/>
    </source>
</evidence>
<dbReference type="HAMAP" id="MF_01989">
    <property type="entry name" value="Cyc_amidohydrol"/>
    <property type="match status" value="1"/>
</dbReference>
<dbReference type="Proteomes" id="UP001589789">
    <property type="component" value="Unassembled WGS sequence"/>
</dbReference>
<protein>
    <recommendedName>
        <fullName evidence="4">Cyanuric acid amidohydrolase</fullName>
        <shortName evidence="4">CAH</shortName>
        <ecNumber evidence="4">3.5.2.15</ecNumber>
    </recommendedName>
</protein>
<feature type="binding site" evidence="4">
    <location>
        <position position="53"/>
    </location>
    <ligand>
        <name>substrate</name>
    </ligand>
</feature>
<feature type="binding site" evidence="4">
    <location>
        <position position="350"/>
    </location>
    <ligand>
        <name>Mg(2+)</name>
        <dbReference type="ChEBI" id="CHEBI:18420"/>
        <note>structural</note>
    </ligand>
</feature>
<comment type="similarity">
    <text evidence="1 4">Belongs to the cyclic amide hydrolase (CyAH) family.</text>
</comment>
<dbReference type="Gene3D" id="3.30.1330.180">
    <property type="entry name" value="Cyanuric acid hydrolase/Barbiturase, RU B"/>
    <property type="match status" value="1"/>
</dbReference>
<evidence type="ECO:0000313" key="5">
    <source>
        <dbReference type="EMBL" id="MFC0384102.1"/>
    </source>
</evidence>
<feature type="binding site" evidence="4">
    <location>
        <position position="355"/>
    </location>
    <ligand>
        <name>Mg(2+)</name>
        <dbReference type="ChEBI" id="CHEBI:18420"/>
        <note>structural</note>
    </ligand>
</feature>
<evidence type="ECO:0000313" key="6">
    <source>
        <dbReference type="Proteomes" id="UP001589789"/>
    </source>
</evidence>
<keyword evidence="4" id="KW-0479">Metal-binding</keyword>
<feature type="binding site" evidence="4">
    <location>
        <begin position="230"/>
        <end position="231"/>
    </location>
    <ligand>
        <name>substrate</name>
    </ligand>
</feature>
<evidence type="ECO:0000256" key="4">
    <source>
        <dbReference type="HAMAP-Rule" id="MF_01989"/>
    </source>
</evidence>
<organism evidence="5 6">
    <name type="scientific">Muricoccus vinaceus</name>
    <dbReference type="NCBI Taxonomy" id="424704"/>
    <lineage>
        <taxon>Bacteria</taxon>
        <taxon>Pseudomonadati</taxon>
        <taxon>Pseudomonadota</taxon>
        <taxon>Alphaproteobacteria</taxon>
        <taxon>Acetobacterales</taxon>
        <taxon>Roseomonadaceae</taxon>
        <taxon>Muricoccus</taxon>
    </lineage>
</organism>
<dbReference type="InterPro" id="IPR043007">
    <property type="entry name" value="AtzD/Barbiturase_RUC"/>
</dbReference>
<feature type="active site" evidence="4">
    <location>
        <position position="160"/>
    </location>
</feature>
<feature type="site" description="Important for substrate specificity" evidence="4">
    <location>
        <position position="324"/>
    </location>
</feature>
<evidence type="ECO:0000256" key="3">
    <source>
        <dbReference type="ARBA" id="ARBA00022801"/>
    </source>
</evidence>
<sequence>MTRRAALHLIPTAHPGDVSGLEALIDQGRLSPPEIVAILGKTEGNGCVNDFTRAFAVAELGTALAPRLGLSRAGVLAQVAMVMSGGTEGGLSPHLLVLTVENTQEPATGALAIGTAFTEAFHPEEIGRMAQVEATARAVREAMRQAGLSSPGQVHFVQVKCPLLTTARIGEAVSRGKAVATADTYESMGLSRGASALGVALALEEVPRAALSDGVIGHDLSLWSGRASASAGVELERNEVIVFGTSPEWAGDLCIAHAVMRDAIDLPAVQKALRGAGLSTDGGQLGPEEAGRLVALLVKAEPSSHGTIRGRRHIMWDDSDINATRHARALVGGVVAAAVGRTDLFVSGGAEHQGPDGGGPVAVIARRQ</sequence>
<feature type="active site" description="Nucleophile" evidence="4">
    <location>
        <position position="230"/>
    </location>
</feature>
<comment type="catalytic activity">
    <reaction evidence="4">
        <text>cyanurate + H2O = 1-carboxybiuret + H(+)</text>
        <dbReference type="Rhea" id="RHEA:70363"/>
        <dbReference type="ChEBI" id="CHEBI:15377"/>
        <dbReference type="ChEBI" id="CHEBI:15378"/>
        <dbReference type="ChEBI" id="CHEBI:38028"/>
        <dbReference type="ChEBI" id="CHEBI:142864"/>
        <dbReference type="EC" id="3.5.2.15"/>
    </reaction>
</comment>
<dbReference type="EMBL" id="JBHLVZ010000001">
    <property type="protein sequence ID" value="MFC0384102.1"/>
    <property type="molecule type" value="Genomic_DNA"/>
</dbReference>
<name>A0ABV6IKJ1_9PROT</name>
<feature type="binding site" evidence="4">
    <location>
        <position position="192"/>
    </location>
    <ligand>
        <name>substrate</name>
    </ligand>
</feature>
<comment type="caution">
    <text evidence="5">The sequence shown here is derived from an EMBL/GenBank/DDBJ whole genome shotgun (WGS) entry which is preliminary data.</text>
</comment>
<dbReference type="Pfam" id="PF09663">
    <property type="entry name" value="Amido_AtzD_TrzD"/>
    <property type="match status" value="1"/>
</dbReference>
<dbReference type="RefSeq" id="WP_377048121.1">
    <property type="nucleotide sequence ID" value="NZ_JBHLVZ010000001.1"/>
</dbReference>
<dbReference type="Gene3D" id="3.30.1330.170">
    <property type="entry name" value="Cyanuric acid hydrolase/Barbiturase, RU A"/>
    <property type="match status" value="1"/>
</dbReference>
<evidence type="ECO:0000256" key="1">
    <source>
        <dbReference type="ARBA" id="ARBA00010947"/>
    </source>
</evidence>
<accession>A0ABV6IKJ1</accession>
<dbReference type="InterPro" id="IPR043006">
    <property type="entry name" value="AtzD/Barbiturase_RUB"/>
</dbReference>
<gene>
    <name evidence="5" type="ORF">ACFFIC_00880</name>
</gene>
<dbReference type="NCBIfam" id="TIGR02714">
    <property type="entry name" value="amido_AtzD_TrzD"/>
    <property type="match status" value="1"/>
</dbReference>
<feature type="binding site" evidence="4">
    <location>
        <begin position="84"/>
        <end position="85"/>
    </location>
    <ligand>
        <name>substrate</name>
    </ligand>
</feature>
<keyword evidence="4" id="KW-0460">Magnesium</keyword>
<keyword evidence="6" id="KW-1185">Reference proteome</keyword>
<feature type="binding site" evidence="4">
    <location>
        <position position="328"/>
    </location>
    <ligand>
        <name>substrate</name>
    </ligand>
</feature>
<feature type="binding site" evidence="4">
    <location>
        <position position="301"/>
    </location>
    <ligand>
        <name>Mg(2+)</name>
        <dbReference type="ChEBI" id="CHEBI:18420"/>
        <note>structural</note>
    </ligand>
</feature>
<feature type="region of interest" description="RU A" evidence="4">
    <location>
        <begin position="1"/>
        <end position="104"/>
    </location>
</feature>
<reference evidence="5 6" key="1">
    <citation type="submission" date="2024-09" db="EMBL/GenBank/DDBJ databases">
        <authorList>
            <person name="Sun Q."/>
            <person name="Mori K."/>
        </authorList>
    </citation>
    <scope>NUCLEOTIDE SEQUENCE [LARGE SCALE GENOMIC DNA]</scope>
    <source>
        <strain evidence="5 6">CCM 7468</strain>
    </source>
</reference>
<comment type="pathway">
    <text evidence="4">Xenobiotic degradation; atrazine degradation; biuret from cyanurate: step 1/1.</text>
</comment>
<dbReference type="Gene3D" id="3.30.1330.160">
    <property type="entry name" value="Cyanuric acid hydrolase/Barbituras, RU C"/>
    <property type="match status" value="1"/>
</dbReference>
<dbReference type="InterPro" id="IPR043008">
    <property type="entry name" value="AtzD/Barbiturase_RUA"/>
</dbReference>
<comment type="subunit">
    <text evidence="2 4">Homotetramer.</text>
</comment>
<comment type="activity regulation">
    <text evidence="4">Inhibited by barbituric acid.</text>
</comment>
<feature type="region of interest" description="RU C" evidence="4">
    <location>
        <begin position="253"/>
        <end position="368"/>
    </location>
</feature>
<proteinExistence type="inferred from homology"/>
<feature type="binding site" evidence="4">
    <location>
        <position position="354"/>
    </location>
    <ligand>
        <name>Mg(2+)</name>
        <dbReference type="ChEBI" id="CHEBI:18420"/>
        <note>structural</note>
    </ligand>
</feature>
<comment type="domain">
    <text evidence="4">The monomer structure is formed from three repeating units (RUs) that share the same structure as one another. The monomer, the active site and substrate all possess threefold rotational symmetry, to the extent that the active site possesses three potential Ser-Lys catalytic dyads. It is possible that any or all of the three active-site serines may act as nucleophile (albeit only one can do so per catalytic cycle).</text>
</comment>
<comment type="function">
    <text evidence="4">Responsible for the hydrolysis of cyanuric acid, an intermediate formed during catabolism of s-triazine based compounds in herbicides such as atrazine and polymers such as melamine. Catalyzes the hydrolytic opening of the s-triazine ring of cyanuric acid (2,4,6-trihydroxy-s-triazine) to yield carbon dioxide and carboxybiuret, which spontaneously decarboxylates to biuret.</text>
</comment>
<feature type="binding site" evidence="4">
    <location>
        <position position="358"/>
    </location>
    <ligand>
        <name>Mg(2+)</name>
        <dbReference type="ChEBI" id="CHEBI:18420"/>
        <note>structural</note>
    </ligand>
</feature>
<dbReference type="EC" id="3.5.2.15" evidence="4"/>
<keyword evidence="3 4" id="KW-0378">Hydrolase</keyword>
<feature type="binding site" evidence="4">
    <location>
        <begin position="347"/>
        <end position="348"/>
    </location>
    <ligand>
        <name>substrate</name>
    </ligand>
</feature>